<gene>
    <name evidence="8" type="ORF">Premu_2576</name>
</gene>
<sequence>MHQKWFFKLSLMVVTLISFNACQDSEEEVTRNPLSEEVSNSHAITAEEALSTLNDFLKGSMTRSNSPLPRVMNVIPMKLENVATRAMATDAENVIYVANFSDNSGFAVLAADDRIQERVIAVADKSNLTKEDVDAVASFFKNKENYIDPDYPTTGNGLFTVGDYPDEVFLNPNTFSTYDETQDDNWVGNFSEEDSMPATRAIANPRYNHERIALSYCVDYAMDEIYTGSGSNNNSYTTNTTYTDWRDIKRTSNILSAYVGWHQKSPFNDFYPKKRMCILFGHKRRAPAGCFPLSLAKVLTKFKCPGIFSYNGNIVNWDAMSNVNTTLGKVSAATLLKGISESCGSMYFYQGTFTFPSKASSFLKKMGYEDVNRFNYNYSRVTSMINNDCPVIIYAILGIKVWFSHAWIIDGYKVRVRQKITKQYRNGSLIGTSTITDTCRMVHCDFGWRGHCNGYYVDGVFKLNSNENDYDYPWEKRDKTKFNHHIRIITYKKPI</sequence>
<feature type="domain" description="Spi protease inhibitor" evidence="7">
    <location>
        <begin position="42"/>
        <end position="145"/>
    </location>
</feature>
<keyword evidence="3 6" id="KW-0732">Signal</keyword>
<evidence type="ECO:0000313" key="9">
    <source>
        <dbReference type="Proteomes" id="UP000002772"/>
    </source>
</evidence>
<dbReference type="Pfam" id="PF01640">
    <property type="entry name" value="Peptidase_C10"/>
    <property type="match status" value="1"/>
</dbReference>
<dbReference type="GO" id="GO:0008234">
    <property type="term" value="F:cysteine-type peptidase activity"/>
    <property type="evidence" value="ECO:0007669"/>
    <property type="project" value="UniProtKB-KW"/>
</dbReference>
<dbReference type="InterPro" id="IPR000200">
    <property type="entry name" value="Peptidase_C10"/>
</dbReference>
<dbReference type="Pfam" id="PF13734">
    <property type="entry name" value="Inhibitor_I69"/>
    <property type="match status" value="1"/>
</dbReference>
<proteinExistence type="inferred from homology"/>
<dbReference type="SUPFAM" id="SSF54001">
    <property type="entry name" value="Cysteine proteinases"/>
    <property type="match status" value="1"/>
</dbReference>
<evidence type="ECO:0000256" key="4">
    <source>
        <dbReference type="ARBA" id="ARBA00022801"/>
    </source>
</evidence>
<evidence type="ECO:0000256" key="2">
    <source>
        <dbReference type="ARBA" id="ARBA00022670"/>
    </source>
</evidence>
<evidence type="ECO:0000256" key="6">
    <source>
        <dbReference type="SAM" id="SignalP"/>
    </source>
</evidence>
<reference evidence="9" key="1">
    <citation type="journal article" date="2011" name="Stand. Genomic Sci.">
        <title>Non-contiguous finished genome sequence of the opportunistic oral pathogen Prevotella multisaccharivorax type strain (PPPA20).</title>
        <authorList>
            <person name="Pati A."/>
            <person name="Gronow S."/>
            <person name="Lu M."/>
            <person name="Lapidus A."/>
            <person name="Nolan M."/>
            <person name="Lucas S."/>
            <person name="Hammon N."/>
            <person name="Deshpande S."/>
            <person name="Cheng J.F."/>
            <person name="Tapia R."/>
            <person name="Han C."/>
            <person name="Goodwin L."/>
            <person name="Pitluck S."/>
            <person name="Liolios K."/>
            <person name="Pagani I."/>
            <person name="Mavromatis K."/>
            <person name="Mikhailova N."/>
            <person name="Huntemann M."/>
            <person name="Chen A."/>
            <person name="Palaniappan K."/>
            <person name="Land M."/>
            <person name="Hauser L."/>
            <person name="Detter J.C."/>
            <person name="Brambilla E.M."/>
            <person name="Rohde M."/>
            <person name="Goker M."/>
            <person name="Woyke T."/>
            <person name="Bristow J."/>
            <person name="Eisen J.A."/>
            <person name="Markowitz V."/>
            <person name="Hugenholtz P."/>
            <person name="Kyrpides N.C."/>
            <person name="Klenk H.P."/>
            <person name="Ivanova N."/>
        </authorList>
    </citation>
    <scope>NUCLEOTIDE SEQUENCE [LARGE SCALE GENOMIC DNA]</scope>
    <source>
        <strain evidence="9">DSM 17128</strain>
    </source>
</reference>
<evidence type="ECO:0000256" key="1">
    <source>
        <dbReference type="ARBA" id="ARBA00009693"/>
    </source>
</evidence>
<keyword evidence="5" id="KW-0788">Thiol protease</keyword>
<evidence type="ECO:0000259" key="7">
    <source>
        <dbReference type="Pfam" id="PF13734"/>
    </source>
</evidence>
<keyword evidence="2" id="KW-0645">Protease</keyword>
<keyword evidence="9" id="KW-1185">Reference proteome</keyword>
<dbReference type="Proteomes" id="UP000002772">
    <property type="component" value="Unassembled WGS sequence"/>
</dbReference>
<evidence type="ECO:0000256" key="5">
    <source>
        <dbReference type="ARBA" id="ARBA00022807"/>
    </source>
</evidence>
<dbReference type="EMBL" id="GL945017">
    <property type="protein sequence ID" value="EGN57930.1"/>
    <property type="molecule type" value="Genomic_DNA"/>
</dbReference>
<feature type="signal peptide" evidence="6">
    <location>
        <begin position="1"/>
        <end position="23"/>
    </location>
</feature>
<dbReference type="AlphaFoldDB" id="F8NB22"/>
<dbReference type="Gene3D" id="3.90.70.50">
    <property type="entry name" value="Peptidase C10, streptopain"/>
    <property type="match status" value="2"/>
</dbReference>
<dbReference type="InterPro" id="IPR025896">
    <property type="entry name" value="Spi_Prtas-inh"/>
</dbReference>
<dbReference type="GO" id="GO:0006508">
    <property type="term" value="P:proteolysis"/>
    <property type="evidence" value="ECO:0007669"/>
    <property type="project" value="UniProtKB-KW"/>
</dbReference>
<dbReference type="HOGENOM" id="CLU_045358_0_0_10"/>
<dbReference type="InterPro" id="IPR044934">
    <property type="entry name" value="Streptopain_sf"/>
</dbReference>
<evidence type="ECO:0000313" key="8">
    <source>
        <dbReference type="EMBL" id="EGN57930.1"/>
    </source>
</evidence>
<evidence type="ECO:0000256" key="3">
    <source>
        <dbReference type="ARBA" id="ARBA00022729"/>
    </source>
</evidence>
<protein>
    <recommendedName>
        <fullName evidence="7">Spi protease inhibitor domain-containing protein</fullName>
    </recommendedName>
</protein>
<organism evidence="8 9">
    <name type="scientific">Hallella multisaccharivorax DSM 17128</name>
    <dbReference type="NCBI Taxonomy" id="688246"/>
    <lineage>
        <taxon>Bacteria</taxon>
        <taxon>Pseudomonadati</taxon>
        <taxon>Bacteroidota</taxon>
        <taxon>Bacteroidia</taxon>
        <taxon>Bacteroidales</taxon>
        <taxon>Prevotellaceae</taxon>
        <taxon>Hallella</taxon>
    </lineage>
</organism>
<comment type="similarity">
    <text evidence="1">Belongs to the peptidase C10 family.</text>
</comment>
<accession>F8NB22</accession>
<feature type="chain" id="PRO_5003381078" description="Spi protease inhibitor domain-containing protein" evidence="6">
    <location>
        <begin position="24"/>
        <end position="495"/>
    </location>
</feature>
<name>F8NB22_9BACT</name>
<dbReference type="InterPro" id="IPR038765">
    <property type="entry name" value="Papain-like_cys_pep_sf"/>
</dbReference>
<dbReference type="STRING" id="688246.Premu_2576"/>
<keyword evidence="4" id="KW-0378">Hydrolase</keyword>